<dbReference type="Pfam" id="PF01221">
    <property type="entry name" value="Dynein_light"/>
    <property type="match status" value="1"/>
</dbReference>
<proteinExistence type="inferred from homology"/>
<dbReference type="PANTHER" id="PTHR11886:SF2">
    <property type="entry name" value="DYNEIN AXONEMAL LIGHT CHAIN 4"/>
    <property type="match status" value="1"/>
</dbReference>
<dbReference type="FunFam" id="3.30.740.10:FF:000002">
    <property type="entry name" value="Dynein light chain"/>
    <property type="match status" value="1"/>
</dbReference>
<organism evidence="13 14">
    <name type="scientific">Rhynocoris fuscipes</name>
    <dbReference type="NCBI Taxonomy" id="488301"/>
    <lineage>
        <taxon>Eukaryota</taxon>
        <taxon>Metazoa</taxon>
        <taxon>Ecdysozoa</taxon>
        <taxon>Arthropoda</taxon>
        <taxon>Hexapoda</taxon>
        <taxon>Insecta</taxon>
        <taxon>Pterygota</taxon>
        <taxon>Neoptera</taxon>
        <taxon>Paraneoptera</taxon>
        <taxon>Hemiptera</taxon>
        <taxon>Heteroptera</taxon>
        <taxon>Panheteroptera</taxon>
        <taxon>Cimicomorpha</taxon>
        <taxon>Reduviidae</taxon>
        <taxon>Harpactorinae</taxon>
        <taxon>Harpactorini</taxon>
        <taxon>Rhynocoris</taxon>
    </lineage>
</organism>
<sequence>MAEDSGKKEEETRKVIHTYPLVKKCDMPEDMKNEAIELIVTACEKHQNCNDTAARVIKETLDKKYGKSWHAVVGEGYGFNIAYECKTLMYLYFGGNLGICIWKS</sequence>
<evidence type="ECO:0000256" key="3">
    <source>
        <dbReference type="ARBA" id="ARBA00011655"/>
    </source>
</evidence>
<keyword evidence="10" id="KW-0966">Cell projection</keyword>
<accession>A0AAW1D536</accession>
<keyword evidence="14" id="KW-1185">Reference proteome</keyword>
<dbReference type="GO" id="GO:0005874">
    <property type="term" value="C:microtubule"/>
    <property type="evidence" value="ECO:0007669"/>
    <property type="project" value="UniProtKB-KW"/>
</dbReference>
<name>A0AAW1D536_9HEMI</name>
<evidence type="ECO:0000256" key="2">
    <source>
        <dbReference type="ARBA" id="ARBA00010156"/>
    </source>
</evidence>
<dbReference type="PANTHER" id="PTHR11886">
    <property type="entry name" value="DYNEIN LIGHT CHAIN"/>
    <property type="match status" value="1"/>
</dbReference>
<dbReference type="Gene3D" id="3.30.740.10">
    <property type="entry name" value="Protein Inhibitor Of Neuronal Nitric Oxide Synthase"/>
    <property type="match status" value="1"/>
</dbReference>
<comment type="similarity">
    <text evidence="2 12">Belongs to the dynein light chain family.</text>
</comment>
<dbReference type="SUPFAM" id="SSF54648">
    <property type="entry name" value="DLC"/>
    <property type="match status" value="1"/>
</dbReference>
<evidence type="ECO:0000256" key="5">
    <source>
        <dbReference type="ARBA" id="ARBA00022701"/>
    </source>
</evidence>
<keyword evidence="9 12" id="KW-0206">Cytoskeleton</keyword>
<evidence type="ECO:0000256" key="11">
    <source>
        <dbReference type="ARBA" id="ARBA00057688"/>
    </source>
</evidence>
<comment type="function">
    <text evidence="11">Force generating protein of respiratory cilia. Produces force towards the minus ends of microtubules. Dynein has ATPase activity.</text>
</comment>
<reference evidence="13 14" key="1">
    <citation type="submission" date="2022-12" db="EMBL/GenBank/DDBJ databases">
        <title>Chromosome-level genome assembly of true bugs.</title>
        <authorList>
            <person name="Ma L."/>
            <person name="Li H."/>
        </authorList>
    </citation>
    <scope>NUCLEOTIDE SEQUENCE [LARGE SCALE GENOMIC DNA]</scope>
    <source>
        <strain evidence="13">Lab_2022b</strain>
    </source>
</reference>
<evidence type="ECO:0000256" key="4">
    <source>
        <dbReference type="ARBA" id="ARBA00022490"/>
    </source>
</evidence>
<evidence type="ECO:0000256" key="7">
    <source>
        <dbReference type="ARBA" id="ARBA00023069"/>
    </source>
</evidence>
<evidence type="ECO:0000256" key="12">
    <source>
        <dbReference type="RuleBase" id="RU365010"/>
    </source>
</evidence>
<keyword evidence="8 12" id="KW-0505">Motor protein</keyword>
<evidence type="ECO:0000256" key="6">
    <source>
        <dbReference type="ARBA" id="ARBA00023017"/>
    </source>
</evidence>
<gene>
    <name evidence="13" type="ORF">O3M35_010188</name>
</gene>
<comment type="subcellular location">
    <subcellularLocation>
        <location evidence="1">Cytoplasm</location>
        <location evidence="1">Cytoskeleton</location>
        <location evidence="1">Cilium axoneme</location>
    </subcellularLocation>
</comment>
<keyword evidence="4 12" id="KW-0963">Cytoplasm</keyword>
<evidence type="ECO:0000313" key="13">
    <source>
        <dbReference type="EMBL" id="KAK9503679.1"/>
    </source>
</evidence>
<comment type="subunit">
    <text evidence="3">Consists of at least two heavy chains and a number of intermediate and light chains.</text>
</comment>
<protein>
    <recommendedName>
        <fullName evidence="12">Dynein light chain</fullName>
    </recommendedName>
</protein>
<dbReference type="InterPro" id="IPR001372">
    <property type="entry name" value="Dynein_light_chain_typ-1/2"/>
</dbReference>
<dbReference type="GO" id="GO:0005930">
    <property type="term" value="C:axoneme"/>
    <property type="evidence" value="ECO:0007669"/>
    <property type="project" value="UniProtKB-SubCell"/>
</dbReference>
<dbReference type="CDD" id="cd21453">
    <property type="entry name" value="DLC-like_DNAL4"/>
    <property type="match status" value="1"/>
</dbReference>
<dbReference type="SMART" id="SM01375">
    <property type="entry name" value="Dynein_light"/>
    <property type="match status" value="1"/>
</dbReference>
<comment type="caution">
    <text evidence="13">The sequence shown here is derived from an EMBL/GenBank/DDBJ whole genome shotgun (WGS) entry which is preliminary data.</text>
</comment>
<keyword evidence="5 12" id="KW-0493">Microtubule</keyword>
<evidence type="ECO:0000256" key="9">
    <source>
        <dbReference type="ARBA" id="ARBA00023212"/>
    </source>
</evidence>
<dbReference type="EMBL" id="JAPXFL010000007">
    <property type="protein sequence ID" value="KAK9503679.1"/>
    <property type="molecule type" value="Genomic_DNA"/>
</dbReference>
<evidence type="ECO:0000256" key="1">
    <source>
        <dbReference type="ARBA" id="ARBA00004430"/>
    </source>
</evidence>
<keyword evidence="7" id="KW-0969">Cilium</keyword>
<dbReference type="GO" id="GO:0007017">
    <property type="term" value="P:microtubule-based process"/>
    <property type="evidence" value="ECO:0007669"/>
    <property type="project" value="InterPro"/>
</dbReference>
<keyword evidence="6 12" id="KW-0243">Dynein</keyword>
<dbReference type="InterPro" id="IPR037177">
    <property type="entry name" value="DLC_sf"/>
</dbReference>
<dbReference type="GO" id="GO:0030286">
    <property type="term" value="C:dynein complex"/>
    <property type="evidence" value="ECO:0007669"/>
    <property type="project" value="UniProtKB-KW"/>
</dbReference>
<evidence type="ECO:0000256" key="10">
    <source>
        <dbReference type="ARBA" id="ARBA00023273"/>
    </source>
</evidence>
<dbReference type="AlphaFoldDB" id="A0AAW1D536"/>
<evidence type="ECO:0000256" key="8">
    <source>
        <dbReference type="ARBA" id="ARBA00023175"/>
    </source>
</evidence>
<evidence type="ECO:0000313" key="14">
    <source>
        <dbReference type="Proteomes" id="UP001461498"/>
    </source>
</evidence>
<dbReference type="Proteomes" id="UP001461498">
    <property type="component" value="Unassembled WGS sequence"/>
</dbReference>